<accession>A0A2S9YME3</accession>
<comment type="caution">
    <text evidence="3">The sequence shown here is derived from an EMBL/GenBank/DDBJ whole genome shotgun (WGS) entry which is preliminary data.</text>
</comment>
<name>A0A2S9YME3_9BACT</name>
<keyword evidence="1" id="KW-1133">Transmembrane helix</keyword>
<feature type="domain" description="KANL3/Tex30 alpha/beta hydrolase-like" evidence="2">
    <location>
        <begin position="54"/>
        <end position="176"/>
    </location>
</feature>
<evidence type="ECO:0000313" key="3">
    <source>
        <dbReference type="EMBL" id="PRQ06253.1"/>
    </source>
</evidence>
<dbReference type="InterPro" id="IPR029058">
    <property type="entry name" value="AB_hydrolase_fold"/>
</dbReference>
<dbReference type="GO" id="GO:0016787">
    <property type="term" value="F:hydrolase activity"/>
    <property type="evidence" value="ECO:0007669"/>
    <property type="project" value="UniProtKB-KW"/>
</dbReference>
<keyword evidence="1" id="KW-0812">Transmembrane</keyword>
<dbReference type="OrthoDB" id="652634at2"/>
<evidence type="ECO:0000259" key="2">
    <source>
        <dbReference type="Pfam" id="PF20408"/>
    </source>
</evidence>
<dbReference type="InterPro" id="IPR046879">
    <property type="entry name" value="KANL3/Tex30_Abhydrolase"/>
</dbReference>
<dbReference type="RefSeq" id="WP_106090984.1">
    <property type="nucleotide sequence ID" value="NZ_PVNL01000078.1"/>
</dbReference>
<proteinExistence type="predicted"/>
<gene>
    <name evidence="3" type="ORF">ENSA7_40300</name>
</gene>
<dbReference type="Gene3D" id="3.40.50.1820">
    <property type="entry name" value="alpha/beta hydrolase"/>
    <property type="match status" value="1"/>
</dbReference>
<evidence type="ECO:0000256" key="1">
    <source>
        <dbReference type="SAM" id="Phobius"/>
    </source>
</evidence>
<evidence type="ECO:0000313" key="4">
    <source>
        <dbReference type="Proteomes" id="UP000238823"/>
    </source>
</evidence>
<reference evidence="3 4" key="1">
    <citation type="submission" date="2018-03" db="EMBL/GenBank/DDBJ databases">
        <title>Draft Genome Sequences of the Obligatory Marine Myxobacteria Enhygromyxa salina SWB007.</title>
        <authorList>
            <person name="Poehlein A."/>
            <person name="Moghaddam J.A."/>
            <person name="Harms H."/>
            <person name="Alanjari M."/>
            <person name="Koenig G.M."/>
            <person name="Daniel R."/>
            <person name="Schaeberle T.F."/>
        </authorList>
    </citation>
    <scope>NUCLEOTIDE SEQUENCE [LARGE SCALE GENOMIC DNA]</scope>
    <source>
        <strain evidence="3 4">SWB007</strain>
    </source>
</reference>
<dbReference type="AlphaFoldDB" id="A0A2S9YME3"/>
<dbReference type="Pfam" id="PF20408">
    <property type="entry name" value="Abhydrolase_11"/>
    <property type="match status" value="1"/>
</dbReference>
<keyword evidence="3" id="KW-0378">Hydrolase</keyword>
<sequence>MTTVVLASPIEAVPSLMAAIGAAIATAGIAIRSVDLDPRCSNDAVQEQGFKAALAGVSGPVILGGFSLGGRIAARLCAELSPVALLCFGYPFHAPRRPSARHGLEALSRVRVPTLIVQGTRDSHGSEADVRGYSLPDAAQVVWLRDGNHRFVPRERSGYTHDQHIAAAGAAAITFIRGR</sequence>
<dbReference type="SUPFAM" id="SSF53474">
    <property type="entry name" value="alpha/beta-Hydrolases"/>
    <property type="match status" value="1"/>
</dbReference>
<feature type="transmembrane region" description="Helical" evidence="1">
    <location>
        <begin position="12"/>
        <end position="31"/>
    </location>
</feature>
<dbReference type="EMBL" id="PVNL01000078">
    <property type="protein sequence ID" value="PRQ06253.1"/>
    <property type="molecule type" value="Genomic_DNA"/>
</dbReference>
<dbReference type="PANTHER" id="PTHR13136">
    <property type="entry name" value="TESTIS DEVELOPMENT PROTEIN PRTD"/>
    <property type="match status" value="1"/>
</dbReference>
<protein>
    <submittedName>
        <fullName evidence="3">Alpha/beta hydrolase family protein</fullName>
    </submittedName>
</protein>
<dbReference type="Proteomes" id="UP000238823">
    <property type="component" value="Unassembled WGS sequence"/>
</dbReference>
<dbReference type="InterPro" id="IPR026555">
    <property type="entry name" value="NSL3/Tex30"/>
</dbReference>
<dbReference type="PANTHER" id="PTHR13136:SF11">
    <property type="entry name" value="TESTIS-EXPRESSED PROTEIN 30"/>
    <property type="match status" value="1"/>
</dbReference>
<keyword evidence="1" id="KW-0472">Membrane</keyword>
<organism evidence="3 4">
    <name type="scientific">Enhygromyxa salina</name>
    <dbReference type="NCBI Taxonomy" id="215803"/>
    <lineage>
        <taxon>Bacteria</taxon>
        <taxon>Pseudomonadati</taxon>
        <taxon>Myxococcota</taxon>
        <taxon>Polyangia</taxon>
        <taxon>Nannocystales</taxon>
        <taxon>Nannocystaceae</taxon>
        <taxon>Enhygromyxa</taxon>
    </lineage>
</organism>